<dbReference type="RefSeq" id="WP_147455169.1">
    <property type="nucleotide sequence ID" value="NZ_RBXO01000001.1"/>
</dbReference>
<dbReference type="Gene3D" id="1.10.10.10">
    <property type="entry name" value="Winged helix-like DNA-binding domain superfamily/Winged helix DNA-binding domain"/>
    <property type="match status" value="1"/>
</dbReference>
<dbReference type="SUPFAM" id="SSF46894">
    <property type="entry name" value="C-terminal effector domain of the bipartite response regulators"/>
    <property type="match status" value="1"/>
</dbReference>
<name>A0A495W0L7_9PSEU</name>
<protein>
    <submittedName>
        <fullName evidence="6">DNA-binding CsgD family transcriptional regulator</fullName>
    </submittedName>
</protein>
<comment type="caution">
    <text evidence="6">The sequence shown here is derived from an EMBL/GenBank/DDBJ whole genome shotgun (WGS) entry which is preliminary data.</text>
</comment>
<feature type="compositionally biased region" description="Low complexity" evidence="4">
    <location>
        <begin position="808"/>
        <end position="820"/>
    </location>
</feature>
<sequence>MSRSAELLYGRDVERRRLDGVLADPAGGAVVIEGGAGLGKTRLAREAQRIARDRGFLVLGNPPGGRRFEVLGDGAAAHAPASPADLRDRLAGVDTGRRVLVLVEDLHELPVDRVRQVADLARSGRASWVLTVNPDLAPAGIGDLLGVRPVRLAPWPSAVVARVAEDRFGAPPSPELVAVLDQAGGVPRWVTELVGGLAAEQAVAVAGGVARLVSGRVPRRVHEAVHLRLKDLSPDAWQVLRLGAMLGRRGTLRDLAGLIGARTASLAARLHEVLAGGVLDLDGDRLAFRHELVRRVVADSIPPAVRHAVGREIARIRGTASGDAAPRPTEVRAPRGAVAVGSLAGSGKLLEAVELASEMLAQPMPPMSTAKLRGLSAHLLLWRGEPAAAVAAAEQALAVCGTGNSTAEAVTGVRLVARWHRGDRGALTEAEEVLASGGQPDATDVVVANGVLADARWRAGRLAEGLRLSQAAAVDHPWWGAWQRLELVSRLGQVGRFEEADAVLREVAPQLDQLGLGANCGRPPIERARLLVGLGRFREAAEAARAGLSDAKRTGSPMMVRHGLAVLARAAWHEGDLATAVQHVDRANAVARRVAVLPSVACDWMDLRLTAEVHGARAAVQAAETRLAGLVTGTALFVEEPGAAVALIGWARRAGSRELADSALATVEGLAARNPGFGTVAAAAAEARRRHRAGHEHLLRRVPATGRPEKDAGEVYAGKDAGKGDSGQWDRLTDRQRHIAHLAGKGMTNQQIANRVLLSPHTVNYHLRSLYRKLGISSRVELAQLVPRPPGDGPATPDRGQAHYGEWAAGARAPHRGAPASTGTGGGYADH</sequence>
<dbReference type="CDD" id="cd06170">
    <property type="entry name" value="LuxR_C_like"/>
    <property type="match status" value="1"/>
</dbReference>
<dbReference type="PANTHER" id="PTHR44688:SF16">
    <property type="entry name" value="DNA-BINDING TRANSCRIPTIONAL ACTIVATOR DEVR_DOSR"/>
    <property type="match status" value="1"/>
</dbReference>
<dbReference type="InterPro" id="IPR016032">
    <property type="entry name" value="Sig_transdc_resp-reg_C-effctor"/>
</dbReference>
<accession>A0A495W0L7</accession>
<evidence type="ECO:0000313" key="7">
    <source>
        <dbReference type="Proteomes" id="UP000282084"/>
    </source>
</evidence>
<dbReference type="Gene3D" id="1.25.40.10">
    <property type="entry name" value="Tetratricopeptide repeat domain"/>
    <property type="match status" value="1"/>
</dbReference>
<reference evidence="6 7" key="1">
    <citation type="submission" date="2018-10" db="EMBL/GenBank/DDBJ databases">
        <title>Sequencing the genomes of 1000 actinobacteria strains.</title>
        <authorList>
            <person name="Klenk H.-P."/>
        </authorList>
    </citation>
    <scope>NUCLEOTIDE SEQUENCE [LARGE SCALE GENOMIC DNA]</scope>
    <source>
        <strain evidence="6 7">DSM 43800</strain>
    </source>
</reference>
<dbReference type="AlphaFoldDB" id="A0A495W0L7"/>
<dbReference type="PRINTS" id="PR00038">
    <property type="entry name" value="HTHLUXR"/>
</dbReference>
<dbReference type="InterPro" id="IPR011990">
    <property type="entry name" value="TPR-like_helical_dom_sf"/>
</dbReference>
<keyword evidence="3" id="KW-0804">Transcription</keyword>
<evidence type="ECO:0000256" key="1">
    <source>
        <dbReference type="ARBA" id="ARBA00023015"/>
    </source>
</evidence>
<dbReference type="Proteomes" id="UP000282084">
    <property type="component" value="Unassembled WGS sequence"/>
</dbReference>
<dbReference type="InterPro" id="IPR000792">
    <property type="entry name" value="Tscrpt_reg_LuxR_C"/>
</dbReference>
<dbReference type="SUPFAM" id="SSF52540">
    <property type="entry name" value="P-loop containing nucleoside triphosphate hydrolases"/>
    <property type="match status" value="1"/>
</dbReference>
<proteinExistence type="predicted"/>
<evidence type="ECO:0000313" key="6">
    <source>
        <dbReference type="EMBL" id="RKT55156.1"/>
    </source>
</evidence>
<dbReference type="SMART" id="SM00421">
    <property type="entry name" value="HTH_LUXR"/>
    <property type="match status" value="1"/>
</dbReference>
<dbReference type="InterPro" id="IPR036388">
    <property type="entry name" value="WH-like_DNA-bd_sf"/>
</dbReference>
<dbReference type="PROSITE" id="PS50043">
    <property type="entry name" value="HTH_LUXR_2"/>
    <property type="match status" value="1"/>
</dbReference>
<dbReference type="GO" id="GO:0003677">
    <property type="term" value="F:DNA binding"/>
    <property type="evidence" value="ECO:0007669"/>
    <property type="project" value="UniProtKB-KW"/>
</dbReference>
<keyword evidence="7" id="KW-1185">Reference proteome</keyword>
<dbReference type="PROSITE" id="PS00622">
    <property type="entry name" value="HTH_LUXR_1"/>
    <property type="match status" value="1"/>
</dbReference>
<feature type="region of interest" description="Disordered" evidence="4">
    <location>
        <begin position="785"/>
        <end position="831"/>
    </location>
</feature>
<evidence type="ECO:0000256" key="3">
    <source>
        <dbReference type="ARBA" id="ARBA00023163"/>
    </source>
</evidence>
<organism evidence="6 7">
    <name type="scientific">Saccharothrix australiensis</name>
    <dbReference type="NCBI Taxonomy" id="2072"/>
    <lineage>
        <taxon>Bacteria</taxon>
        <taxon>Bacillati</taxon>
        <taxon>Actinomycetota</taxon>
        <taxon>Actinomycetes</taxon>
        <taxon>Pseudonocardiales</taxon>
        <taxon>Pseudonocardiaceae</taxon>
        <taxon>Saccharothrix</taxon>
    </lineage>
</organism>
<feature type="region of interest" description="Disordered" evidence="4">
    <location>
        <begin position="708"/>
        <end position="729"/>
    </location>
</feature>
<dbReference type="PANTHER" id="PTHR44688">
    <property type="entry name" value="DNA-BINDING TRANSCRIPTIONAL ACTIVATOR DEVR_DOSR"/>
    <property type="match status" value="1"/>
</dbReference>
<dbReference type="OrthoDB" id="3656034at2"/>
<evidence type="ECO:0000259" key="5">
    <source>
        <dbReference type="PROSITE" id="PS50043"/>
    </source>
</evidence>
<dbReference type="SUPFAM" id="SSF48452">
    <property type="entry name" value="TPR-like"/>
    <property type="match status" value="1"/>
</dbReference>
<keyword evidence="1" id="KW-0805">Transcription regulation</keyword>
<dbReference type="EMBL" id="RBXO01000001">
    <property type="protein sequence ID" value="RKT55156.1"/>
    <property type="molecule type" value="Genomic_DNA"/>
</dbReference>
<evidence type="ECO:0000256" key="2">
    <source>
        <dbReference type="ARBA" id="ARBA00023125"/>
    </source>
</evidence>
<evidence type="ECO:0000256" key="4">
    <source>
        <dbReference type="SAM" id="MobiDB-lite"/>
    </source>
</evidence>
<keyword evidence="2 6" id="KW-0238">DNA-binding</keyword>
<dbReference type="GO" id="GO:0006355">
    <property type="term" value="P:regulation of DNA-templated transcription"/>
    <property type="evidence" value="ECO:0007669"/>
    <property type="project" value="InterPro"/>
</dbReference>
<gene>
    <name evidence="6" type="ORF">C8E97_3814</name>
</gene>
<feature type="domain" description="HTH luxR-type" evidence="5">
    <location>
        <begin position="725"/>
        <end position="790"/>
    </location>
</feature>
<dbReference type="InterPro" id="IPR027417">
    <property type="entry name" value="P-loop_NTPase"/>
</dbReference>
<dbReference type="Pfam" id="PF00196">
    <property type="entry name" value="GerE"/>
    <property type="match status" value="1"/>
</dbReference>